<name>A0AA97PRE8_PYRO3</name>
<dbReference type="EMBL" id="JH793792">
    <property type="protein sequence ID" value="ELQ43928.1"/>
    <property type="molecule type" value="Genomic_DNA"/>
</dbReference>
<dbReference type="AlphaFoldDB" id="A0AA97PRE8"/>
<proteinExistence type="predicted"/>
<gene>
    <name evidence="2" type="ORF">OOU_Y34scaffold00123g1</name>
</gene>
<evidence type="ECO:0000313" key="2">
    <source>
        <dbReference type="EMBL" id="ELQ43928.1"/>
    </source>
</evidence>
<protein>
    <submittedName>
        <fullName evidence="2">Uncharacterized protein</fullName>
    </submittedName>
</protein>
<dbReference type="Proteomes" id="UP000011086">
    <property type="component" value="Unassembled WGS sequence"/>
</dbReference>
<organism evidence="2">
    <name type="scientific">Pyricularia oryzae (strain Y34)</name>
    <name type="common">Rice blast fungus</name>
    <name type="synonym">Magnaporthe oryzae</name>
    <dbReference type="NCBI Taxonomy" id="1143189"/>
    <lineage>
        <taxon>Eukaryota</taxon>
        <taxon>Fungi</taxon>
        <taxon>Dikarya</taxon>
        <taxon>Ascomycota</taxon>
        <taxon>Pezizomycotina</taxon>
        <taxon>Sordariomycetes</taxon>
        <taxon>Sordariomycetidae</taxon>
        <taxon>Magnaporthales</taxon>
        <taxon>Pyriculariaceae</taxon>
        <taxon>Pyricularia</taxon>
    </lineage>
</organism>
<dbReference type="InterPro" id="IPR045634">
    <property type="entry name" value="DUF6413"/>
</dbReference>
<accession>A0AA97PRE8</accession>
<evidence type="ECO:0000256" key="1">
    <source>
        <dbReference type="SAM" id="SignalP"/>
    </source>
</evidence>
<feature type="chain" id="PRO_5041700091" evidence="1">
    <location>
        <begin position="17"/>
        <end position="114"/>
    </location>
</feature>
<reference evidence="2" key="1">
    <citation type="journal article" date="2012" name="PLoS Genet.">
        <title>Comparative analysis of the genomes of two field isolates of the rice blast fungus Magnaporthe oryzae.</title>
        <authorList>
            <person name="Xue M."/>
            <person name="Yang J."/>
            <person name="Li Z."/>
            <person name="Hu S."/>
            <person name="Yao N."/>
            <person name="Dean R.A."/>
            <person name="Zhao W."/>
            <person name="Shen M."/>
            <person name="Zhang H."/>
            <person name="Li C."/>
            <person name="Liu L."/>
            <person name="Cao L."/>
            <person name="Xu X."/>
            <person name="Xing Y."/>
            <person name="Hsiang T."/>
            <person name="Zhang Z."/>
            <person name="Xu J.R."/>
            <person name="Peng Y.L."/>
        </authorList>
    </citation>
    <scope>NUCLEOTIDE SEQUENCE</scope>
    <source>
        <strain evidence="2">Y34</strain>
    </source>
</reference>
<sequence length="114" mass="12213">MRGYTAFCYFIGLVAANSLPIQPREDTSNFKGITGEICCNRGTTDPNNLCHDAKLNAYCLMGYIQCSAIPNDKKDEPGDAGGCDQIAAFPVGRNVTLVDPKPENPIAASWVAAK</sequence>
<feature type="signal peptide" evidence="1">
    <location>
        <begin position="1"/>
        <end position="16"/>
    </location>
</feature>
<dbReference type="Pfam" id="PF19951">
    <property type="entry name" value="DUF6413"/>
    <property type="match status" value="1"/>
</dbReference>
<keyword evidence="1" id="KW-0732">Signal</keyword>